<accession>A0A1B4XHY1</accession>
<dbReference type="PANTHER" id="PTHR35271:SF1">
    <property type="entry name" value="ABC TRANSPORTER, SUBSTRATE-BINDING LIPOPROTEIN"/>
    <property type="match status" value="1"/>
</dbReference>
<dbReference type="PANTHER" id="PTHR35271">
    <property type="entry name" value="ABC TRANSPORTER, SUBSTRATE-BINDING LIPOPROTEIN-RELATED"/>
    <property type="match status" value="1"/>
</dbReference>
<dbReference type="Pfam" id="PF04392">
    <property type="entry name" value="ABC_sub_bind"/>
    <property type="match status" value="1"/>
</dbReference>
<dbReference type="InterPro" id="IPR007487">
    <property type="entry name" value="ABC_transpt-TYRBP-like"/>
</dbReference>
<evidence type="ECO:0000313" key="2">
    <source>
        <dbReference type="Proteomes" id="UP000243180"/>
    </source>
</evidence>
<organism evidence="1 2">
    <name type="scientific">Sulfuricaulis limicola</name>
    <dbReference type="NCBI Taxonomy" id="1620215"/>
    <lineage>
        <taxon>Bacteria</taxon>
        <taxon>Pseudomonadati</taxon>
        <taxon>Pseudomonadota</taxon>
        <taxon>Gammaproteobacteria</taxon>
        <taxon>Acidiferrobacterales</taxon>
        <taxon>Acidiferrobacteraceae</taxon>
        <taxon>Sulfuricaulis</taxon>
    </lineage>
</organism>
<gene>
    <name evidence="1" type="ORF">SCL_2122</name>
</gene>
<dbReference type="AlphaFoldDB" id="A0A1B4XHY1"/>
<dbReference type="KEGG" id="slim:SCL_2122"/>
<evidence type="ECO:0000313" key="1">
    <source>
        <dbReference type="EMBL" id="BAV34411.1"/>
    </source>
</evidence>
<protein>
    <submittedName>
        <fullName evidence="1">ABC transporter substrate-binding protein</fullName>
    </submittedName>
</protein>
<reference evidence="1 2" key="1">
    <citation type="submission" date="2015-05" db="EMBL/GenBank/DDBJ databases">
        <title>Complete genome sequence of a sulfur-oxidizing gammaproteobacterium strain HA5.</title>
        <authorList>
            <person name="Miura A."/>
            <person name="Kojima H."/>
            <person name="Fukui M."/>
        </authorList>
    </citation>
    <scope>NUCLEOTIDE SEQUENCE [LARGE SCALE GENOMIC DNA]</scope>
    <source>
        <strain evidence="1 2">HA5</strain>
    </source>
</reference>
<proteinExistence type="predicted"/>
<dbReference type="InParanoid" id="A0A1B4XHY1"/>
<name>A0A1B4XHY1_9GAMM</name>
<dbReference type="EMBL" id="AP014879">
    <property type="protein sequence ID" value="BAV34411.1"/>
    <property type="molecule type" value="Genomic_DNA"/>
</dbReference>
<keyword evidence="2" id="KW-1185">Reference proteome</keyword>
<sequence>MTGCSTVRPESAPGVAILLSDRSPAFVGVQREIEKRVSQRIENYYLGGSEASNSAAQKKIQSSEISQVVAIGLPAARAARGLSGKRVVFCQVFNYEDTDLVTAWMKGVAATTPVDEQFRVWKQLSPRLKKVGVITGKNLHGLMEEARAAAHENGLELVHVEVRSDKETLYAYKQLVPKIQGLWLVPDNRVLSREVIRDVMAHSVREGKQVAVFSHQLLALGGLVSAESGYADIAEQVLERLKQTYRDTDAPIAPLTRATIRINSVMARRLNLTLPRPLQGLAHAP</sequence>
<dbReference type="Gene3D" id="3.40.50.2300">
    <property type="match status" value="2"/>
</dbReference>
<dbReference type="Proteomes" id="UP000243180">
    <property type="component" value="Chromosome"/>
</dbReference>